<organism evidence="1 2">
    <name type="scientific">Nepenthes gracilis</name>
    <name type="common">Slender pitcher plant</name>
    <dbReference type="NCBI Taxonomy" id="150966"/>
    <lineage>
        <taxon>Eukaryota</taxon>
        <taxon>Viridiplantae</taxon>
        <taxon>Streptophyta</taxon>
        <taxon>Embryophyta</taxon>
        <taxon>Tracheophyta</taxon>
        <taxon>Spermatophyta</taxon>
        <taxon>Magnoliopsida</taxon>
        <taxon>eudicotyledons</taxon>
        <taxon>Gunneridae</taxon>
        <taxon>Pentapetalae</taxon>
        <taxon>Caryophyllales</taxon>
        <taxon>Nepenthaceae</taxon>
        <taxon>Nepenthes</taxon>
    </lineage>
</organism>
<dbReference type="EMBL" id="BSYO01000031">
    <property type="protein sequence ID" value="GMH26317.1"/>
    <property type="molecule type" value="Genomic_DNA"/>
</dbReference>
<gene>
    <name evidence="1" type="ORF">Nepgr_028160</name>
</gene>
<sequence length="220" mass="24647">MIGDIGAGFLLKNQGNDDKFLIFLFGGTVEQTCKAVQLCSEASCGDLIDVSFDFALNTTSIAPTLVCCQSDTMTFFMEFMLHVVAYLQQILRFEVGRAVNFPFPPDIYALSFRLQLGRFSKKTASPDCCLDEAEQDYINGCLKCRSWIDYKLAEFIVSCSEPATQVCFSMKQINSTHSKLGLCEDSASIVPSYLREQRKKIGFKAAIIDRLLYCKLSLHQ</sequence>
<evidence type="ECO:0000313" key="1">
    <source>
        <dbReference type="EMBL" id="GMH26317.1"/>
    </source>
</evidence>
<dbReference type="InterPro" id="IPR025886">
    <property type="entry name" value="PP2-like"/>
</dbReference>
<protein>
    <submittedName>
        <fullName evidence="1">Uncharacterized protein</fullName>
    </submittedName>
</protein>
<comment type="caution">
    <text evidence="1">The sequence shown here is derived from an EMBL/GenBank/DDBJ whole genome shotgun (WGS) entry which is preliminary data.</text>
</comment>
<name>A0AAD3TBF2_NEPGR</name>
<dbReference type="PANTHER" id="PTHR31960:SF2">
    <property type="entry name" value="F-BOX PROTEIN PP2-A15"/>
    <property type="match status" value="1"/>
</dbReference>
<dbReference type="Pfam" id="PF14299">
    <property type="entry name" value="PP2"/>
    <property type="match status" value="1"/>
</dbReference>
<accession>A0AAD3TBF2</accession>
<reference evidence="1" key="1">
    <citation type="submission" date="2023-05" db="EMBL/GenBank/DDBJ databases">
        <title>Nepenthes gracilis genome sequencing.</title>
        <authorList>
            <person name="Fukushima K."/>
        </authorList>
    </citation>
    <scope>NUCLEOTIDE SEQUENCE</scope>
    <source>
        <strain evidence="1">SING2019-196</strain>
    </source>
</reference>
<keyword evidence="2" id="KW-1185">Reference proteome</keyword>
<dbReference type="Proteomes" id="UP001279734">
    <property type="component" value="Unassembled WGS sequence"/>
</dbReference>
<dbReference type="PANTHER" id="PTHR31960">
    <property type="entry name" value="F-BOX PROTEIN PP2-A15"/>
    <property type="match status" value="1"/>
</dbReference>
<evidence type="ECO:0000313" key="2">
    <source>
        <dbReference type="Proteomes" id="UP001279734"/>
    </source>
</evidence>
<dbReference type="AlphaFoldDB" id="A0AAD3TBF2"/>
<proteinExistence type="predicted"/>